<dbReference type="InterPro" id="IPR025996">
    <property type="entry name" value="MT1864/Rv1816-like_C"/>
</dbReference>
<dbReference type="Pfam" id="PF00440">
    <property type="entry name" value="TetR_N"/>
    <property type="match status" value="1"/>
</dbReference>
<dbReference type="GO" id="GO:0003700">
    <property type="term" value="F:DNA-binding transcription factor activity"/>
    <property type="evidence" value="ECO:0007669"/>
    <property type="project" value="TreeGrafter"/>
</dbReference>
<dbReference type="InterPro" id="IPR009057">
    <property type="entry name" value="Homeodomain-like_sf"/>
</dbReference>
<dbReference type="Pfam" id="PF13305">
    <property type="entry name" value="TetR_C_33"/>
    <property type="match status" value="1"/>
</dbReference>
<evidence type="ECO:0000313" key="1">
    <source>
        <dbReference type="EMBL" id="UUN97371.1"/>
    </source>
</evidence>
<dbReference type="GO" id="GO:0000976">
    <property type="term" value="F:transcription cis-regulatory region binding"/>
    <property type="evidence" value="ECO:0007669"/>
    <property type="project" value="TreeGrafter"/>
</dbReference>
<dbReference type="Proteomes" id="UP000644140">
    <property type="component" value="Chromosome"/>
</dbReference>
<dbReference type="EMBL" id="CP092085">
    <property type="protein sequence ID" value="UUN97371.1"/>
    <property type="molecule type" value="Genomic_DNA"/>
</dbReference>
<dbReference type="Gene3D" id="1.10.357.10">
    <property type="entry name" value="Tetracycline Repressor, domain 2"/>
    <property type="match status" value="1"/>
</dbReference>
<organism evidence="1 2">
    <name type="scientific">Acinetobacter bereziniae</name>
    <name type="common">Acinetobacter genomosp. 10</name>
    <dbReference type="NCBI Taxonomy" id="106648"/>
    <lineage>
        <taxon>Bacteria</taxon>
        <taxon>Pseudomonadati</taxon>
        <taxon>Pseudomonadota</taxon>
        <taxon>Gammaproteobacteria</taxon>
        <taxon>Moraxellales</taxon>
        <taxon>Moraxellaceae</taxon>
        <taxon>Acinetobacter</taxon>
    </lineage>
</organism>
<dbReference type="PRINTS" id="PR00455">
    <property type="entry name" value="HTHTETR"/>
</dbReference>
<dbReference type="SUPFAM" id="SSF46689">
    <property type="entry name" value="Homeodomain-like"/>
    <property type="match status" value="1"/>
</dbReference>
<dbReference type="SUPFAM" id="SSF48498">
    <property type="entry name" value="Tetracyclin repressor-like, C-terminal domain"/>
    <property type="match status" value="1"/>
</dbReference>
<dbReference type="PANTHER" id="PTHR30055">
    <property type="entry name" value="HTH-TYPE TRANSCRIPTIONAL REGULATOR RUTR"/>
    <property type="match status" value="1"/>
</dbReference>
<reference evidence="1" key="1">
    <citation type="submission" date="2022-02" db="EMBL/GenBank/DDBJ databases">
        <title>Characterization of Tn125 harboring carbapenem-resistant Acinetobacter bereziniae clinical isolates.</title>
        <authorList>
            <person name="Wong N.-K."/>
            <person name="Pan Q."/>
        </authorList>
    </citation>
    <scope>NUCLEOTIDE SEQUENCE</scope>
    <source>
        <strain evidence="1">GD03393</strain>
    </source>
</reference>
<evidence type="ECO:0000313" key="2">
    <source>
        <dbReference type="Proteomes" id="UP000644140"/>
    </source>
</evidence>
<dbReference type="RefSeq" id="WP_121774439.1">
    <property type="nucleotide sequence ID" value="NZ_BKNL01000001.1"/>
</dbReference>
<dbReference type="InterPro" id="IPR001647">
    <property type="entry name" value="HTH_TetR"/>
</dbReference>
<name>A0A8I1AFR6_ACIBZ</name>
<dbReference type="InterPro" id="IPR036271">
    <property type="entry name" value="Tet_transcr_reg_TetR-rel_C_sf"/>
</dbReference>
<protein>
    <submittedName>
        <fullName evidence="1">TetR/AcrR family transcriptional regulator</fullName>
    </submittedName>
</protein>
<gene>
    <name evidence="1" type="ORF">I9054_018865</name>
</gene>
<sequence length="215" mass="24334">MTQSSSDKSAVSNTRTTYHHGHLREALIEAAVQLIDEQGVEKLSVRETAKRAGVSPAAPFRHFATRTALLTAVAEQATERLELEVQQMMHAVEEQPPLVRFATIGRSYLKWAATYPVHFRIISDRSLIDYESSDKLISSNTNIRHLMQQLLRDAFGEQMDEHNQALAIITARALVYGLARMMVDGHFPEWGIAQQTTEQTVEEILDFFVKHLSEM</sequence>
<dbReference type="PROSITE" id="PS50977">
    <property type="entry name" value="HTH_TETR_2"/>
    <property type="match status" value="1"/>
</dbReference>
<proteinExistence type="predicted"/>
<dbReference type="PANTHER" id="PTHR30055:SF220">
    <property type="entry name" value="TETR-FAMILY REGULATORY PROTEIN"/>
    <property type="match status" value="1"/>
</dbReference>
<accession>A0A8I1AFR6</accession>
<dbReference type="AlphaFoldDB" id="A0A8I1AFR6"/>
<dbReference type="InterPro" id="IPR050109">
    <property type="entry name" value="HTH-type_TetR-like_transc_reg"/>
</dbReference>